<dbReference type="Pfam" id="PF05615">
    <property type="entry name" value="THOC7"/>
    <property type="match status" value="1"/>
</dbReference>
<evidence type="ECO:0000313" key="4">
    <source>
        <dbReference type="EMBL" id="GMS95231.1"/>
    </source>
</evidence>
<keyword evidence="5" id="KW-1185">Reference proteome</keyword>
<evidence type="ECO:0000256" key="2">
    <source>
        <dbReference type="ARBA" id="ARBA00023242"/>
    </source>
</evidence>
<protein>
    <recommendedName>
        <fullName evidence="6">THO complex subunit 7</fullName>
    </recommendedName>
</protein>
<feature type="compositionally biased region" description="Basic and acidic residues" evidence="3">
    <location>
        <begin position="191"/>
        <end position="200"/>
    </location>
</feature>
<comment type="subcellular location">
    <subcellularLocation>
        <location evidence="1">Nucleus</location>
    </subcellularLocation>
</comment>
<evidence type="ECO:0000256" key="1">
    <source>
        <dbReference type="ARBA" id="ARBA00004123"/>
    </source>
</evidence>
<evidence type="ECO:0008006" key="6">
    <source>
        <dbReference type="Google" id="ProtNLM"/>
    </source>
</evidence>
<organism evidence="4 5">
    <name type="scientific">Pristionchus entomophagus</name>
    <dbReference type="NCBI Taxonomy" id="358040"/>
    <lineage>
        <taxon>Eukaryota</taxon>
        <taxon>Metazoa</taxon>
        <taxon>Ecdysozoa</taxon>
        <taxon>Nematoda</taxon>
        <taxon>Chromadorea</taxon>
        <taxon>Rhabditida</taxon>
        <taxon>Rhabditina</taxon>
        <taxon>Diplogasteromorpha</taxon>
        <taxon>Diplogasteroidea</taxon>
        <taxon>Neodiplogasteridae</taxon>
        <taxon>Pristionchus</taxon>
    </lineage>
</organism>
<dbReference type="EMBL" id="BTSX01000004">
    <property type="protein sequence ID" value="GMS95231.1"/>
    <property type="molecule type" value="Genomic_DNA"/>
</dbReference>
<feature type="region of interest" description="Disordered" evidence="3">
    <location>
        <begin position="177"/>
        <end position="221"/>
    </location>
</feature>
<dbReference type="Proteomes" id="UP001432027">
    <property type="component" value="Unassembled WGS sequence"/>
</dbReference>
<keyword evidence="2" id="KW-0539">Nucleus</keyword>
<feature type="compositionally biased region" description="Acidic residues" evidence="3">
    <location>
        <begin position="177"/>
        <end position="190"/>
    </location>
</feature>
<evidence type="ECO:0000313" key="5">
    <source>
        <dbReference type="Proteomes" id="UP001432027"/>
    </source>
</evidence>
<sequence>MREDVVHRKLTADGEGVGDEKRVLAILNTIRAIESGKASIQDAVKALKSLDTLELNADKQRVITEMCTNQVEEYDRLAADIEDQMSSSATSMEAAKKELIAARQIRRNRQEYNLLVKLIEELPSRSETQSKLEDLSDDLNIQQEKQKHLENKLAERRNNMIAFNIIVENLRQLIDEDESEITGVNVEDDGKEEKKRDKESTPGTSVPPPKSDSPLDEGEVQ</sequence>
<name>A0AAV5TLM4_9BILA</name>
<comment type="caution">
    <text evidence="4">The sequence shown here is derived from an EMBL/GenBank/DDBJ whole genome shotgun (WGS) entry which is preliminary data.</text>
</comment>
<dbReference type="GO" id="GO:0006397">
    <property type="term" value="P:mRNA processing"/>
    <property type="evidence" value="ECO:0007669"/>
    <property type="project" value="InterPro"/>
</dbReference>
<accession>A0AAV5TLM4</accession>
<reference evidence="4" key="1">
    <citation type="submission" date="2023-10" db="EMBL/GenBank/DDBJ databases">
        <title>Genome assembly of Pristionchus species.</title>
        <authorList>
            <person name="Yoshida K."/>
            <person name="Sommer R.J."/>
        </authorList>
    </citation>
    <scope>NUCLEOTIDE SEQUENCE</scope>
    <source>
        <strain evidence="4">RS0144</strain>
    </source>
</reference>
<dbReference type="AlphaFoldDB" id="A0AAV5TLM4"/>
<dbReference type="GO" id="GO:0000445">
    <property type="term" value="C:THO complex part of transcription export complex"/>
    <property type="evidence" value="ECO:0007669"/>
    <property type="project" value="InterPro"/>
</dbReference>
<dbReference type="InterPro" id="IPR008501">
    <property type="entry name" value="THOC7/Mft1"/>
</dbReference>
<gene>
    <name evidence="4" type="ORF">PENTCL1PPCAC_17406</name>
</gene>
<evidence type="ECO:0000256" key="3">
    <source>
        <dbReference type="SAM" id="MobiDB-lite"/>
    </source>
</evidence>
<proteinExistence type="predicted"/>